<dbReference type="EMBL" id="CP032101">
    <property type="protein sequence ID" value="AXX88025.1"/>
    <property type="molecule type" value="Genomic_DNA"/>
</dbReference>
<evidence type="ECO:0000313" key="4">
    <source>
        <dbReference type="Proteomes" id="UP000224740"/>
    </source>
</evidence>
<feature type="chain" id="PRO_5017809519" evidence="1">
    <location>
        <begin position="23"/>
        <end position="195"/>
    </location>
</feature>
<feature type="signal peptide" evidence="1">
    <location>
        <begin position="1"/>
        <end position="22"/>
    </location>
</feature>
<name>A0A347TN47_9BACT</name>
<dbReference type="AlphaFoldDB" id="A0A347TN47"/>
<proteinExistence type="predicted"/>
<gene>
    <name evidence="2" type="ORF">AMRN_2313</name>
    <name evidence="3" type="ORF">CPH92_03840</name>
</gene>
<keyword evidence="1" id="KW-0732">Signal</keyword>
<protein>
    <submittedName>
        <fullName evidence="2">Molybdopterin-containing oxidoreductase III, DMSO/TMAO/BSO reductase family, monoheme c-type cytochrome</fullName>
    </submittedName>
</protein>
<evidence type="ECO:0000313" key="2">
    <source>
        <dbReference type="EMBL" id="AXX88025.1"/>
    </source>
</evidence>
<reference evidence="3" key="2">
    <citation type="submission" date="2017-09" db="EMBL/GenBank/DDBJ databases">
        <authorList>
            <person name="Perez-Cataluna A."/>
            <person name="Figueras M.J."/>
            <person name="Salas-Masso N."/>
        </authorList>
    </citation>
    <scope>NUCLEOTIDE SEQUENCE</scope>
    <source>
        <strain evidence="3">CECT 7727</strain>
    </source>
</reference>
<evidence type="ECO:0000313" key="5">
    <source>
        <dbReference type="Proteomes" id="UP000264693"/>
    </source>
</evidence>
<accession>A0A347TN47</accession>
<dbReference type="KEGG" id="amar:AMRN_2313"/>
<keyword evidence="4" id="KW-1185">Reference proteome</keyword>
<dbReference type="EMBL" id="NXAO01000015">
    <property type="protein sequence ID" value="PHO16074.1"/>
    <property type="molecule type" value="Genomic_DNA"/>
</dbReference>
<sequence>MGILKKSLLLLSILGVTSFALAQDSVIKERTKLFKNGKDIGFITILTPVDVVKKQAGKVTIKVKGYRLENYPQMILRDIKRKELYAEFKDEKSSNESFKTVKKHEDDYGEIWHEVEGVFTIDLKNIAKNPDKLKLKAKKTYEQSCSMCHHLPASNAYTVNQWPQQIESMMEQVTLDPHTKNLIIKYLQQHAADSK</sequence>
<evidence type="ECO:0000256" key="1">
    <source>
        <dbReference type="SAM" id="SignalP"/>
    </source>
</evidence>
<reference evidence="2 5" key="3">
    <citation type="submission" date="2018-08" db="EMBL/GenBank/DDBJ databases">
        <title>Complete genome of the Arcobacter marinus type strain JCM 15502.</title>
        <authorList>
            <person name="Miller W.G."/>
            <person name="Yee E."/>
            <person name="Huynh S."/>
            <person name="Parker C.T."/>
        </authorList>
    </citation>
    <scope>NUCLEOTIDE SEQUENCE [LARGE SCALE GENOMIC DNA]</scope>
    <source>
        <strain evidence="2 5">JCM 15502</strain>
    </source>
</reference>
<dbReference type="Proteomes" id="UP000224740">
    <property type="component" value="Unassembled WGS sequence"/>
</dbReference>
<dbReference type="RefSeq" id="WP_099310457.1">
    <property type="nucleotide sequence ID" value="NZ_CP032101.1"/>
</dbReference>
<reference evidence="4" key="1">
    <citation type="submission" date="2017-09" db="EMBL/GenBank/DDBJ databases">
        <title>Arcobacter canalis sp. nov., a new species isolated from a water canal contaminated with urban sewage.</title>
        <authorList>
            <person name="Perez-Cataluna A."/>
            <person name="Salas-Masso N."/>
            <person name="Figueras M.J."/>
        </authorList>
    </citation>
    <scope>NUCLEOTIDE SEQUENCE [LARGE SCALE GENOMIC DNA]</scope>
    <source>
        <strain evidence="4">CECT 7727</strain>
    </source>
</reference>
<evidence type="ECO:0000313" key="3">
    <source>
        <dbReference type="EMBL" id="PHO16074.1"/>
    </source>
</evidence>
<organism evidence="2 5">
    <name type="scientific">Malaciobacter marinus</name>
    <dbReference type="NCBI Taxonomy" id="505249"/>
    <lineage>
        <taxon>Bacteria</taxon>
        <taxon>Pseudomonadati</taxon>
        <taxon>Campylobacterota</taxon>
        <taxon>Epsilonproteobacteria</taxon>
        <taxon>Campylobacterales</taxon>
        <taxon>Arcobacteraceae</taxon>
        <taxon>Malaciobacter</taxon>
    </lineage>
</organism>
<dbReference type="Proteomes" id="UP000264693">
    <property type="component" value="Chromosome"/>
</dbReference>